<comment type="caution">
    <text evidence="1">The sequence shown here is derived from an EMBL/GenBank/DDBJ whole genome shotgun (WGS) entry which is preliminary data.</text>
</comment>
<name>A0A246BHX3_9DEIO</name>
<evidence type="ECO:0000313" key="2">
    <source>
        <dbReference type="Proteomes" id="UP000197208"/>
    </source>
</evidence>
<evidence type="ECO:0000313" key="1">
    <source>
        <dbReference type="EMBL" id="OWL94838.1"/>
    </source>
</evidence>
<protein>
    <submittedName>
        <fullName evidence="1">Uncharacterized protein</fullName>
    </submittedName>
</protein>
<reference evidence="1 2" key="1">
    <citation type="submission" date="2017-05" db="EMBL/GenBank/DDBJ databases">
        <title>De novo genome assembly of Deniococcus indicus strain DR1.</title>
        <authorList>
            <person name="Chauhan D."/>
            <person name="Yennamalli R.M."/>
            <person name="Priyadarshini R."/>
        </authorList>
    </citation>
    <scope>NUCLEOTIDE SEQUENCE [LARGE SCALE GENOMIC DNA]</scope>
    <source>
        <strain evidence="1 2">DR1</strain>
    </source>
</reference>
<proteinExistence type="predicted"/>
<gene>
    <name evidence="1" type="ORF">CBQ26_14110</name>
</gene>
<dbReference type="AlphaFoldDB" id="A0A246BHX3"/>
<dbReference type="EMBL" id="NHMK01000021">
    <property type="protein sequence ID" value="OWL94838.1"/>
    <property type="molecule type" value="Genomic_DNA"/>
</dbReference>
<dbReference type="Proteomes" id="UP000197208">
    <property type="component" value="Unassembled WGS sequence"/>
</dbReference>
<organism evidence="1 2">
    <name type="scientific">Deinococcus indicus</name>
    <dbReference type="NCBI Taxonomy" id="223556"/>
    <lineage>
        <taxon>Bacteria</taxon>
        <taxon>Thermotogati</taxon>
        <taxon>Deinococcota</taxon>
        <taxon>Deinococci</taxon>
        <taxon>Deinococcales</taxon>
        <taxon>Deinococcaceae</taxon>
        <taxon>Deinococcus</taxon>
    </lineage>
</organism>
<accession>A0A246BHX3</accession>
<keyword evidence="2" id="KW-1185">Reference proteome</keyword>
<sequence length="189" mass="21164">MACGFVAVIPELSDHHATPDLTVYPCGRVELDSVFLVPQIVPYLEEQLLQALLPHLEALQDMDTPSEFLHVRSRALRIRVGSGDVMIRDEDGYLAAYWSTDELEVNWAIFPGQSTFNAAHCMGTEADKEALSAFNTALLLADQADTNVPCRVMLQALRQHTHDLDVANEVHRQHWADYTSKHVREALSV</sequence>